<proteinExistence type="predicted"/>
<reference evidence="1 2" key="2">
    <citation type="journal article" date="2022" name="Mol. Ecol. Resour.">
        <title>The genomes of chicory, endive, great burdock and yacon provide insights into Asteraceae paleo-polyploidization history and plant inulin production.</title>
        <authorList>
            <person name="Fan W."/>
            <person name="Wang S."/>
            <person name="Wang H."/>
            <person name="Wang A."/>
            <person name="Jiang F."/>
            <person name="Liu H."/>
            <person name="Zhao H."/>
            <person name="Xu D."/>
            <person name="Zhang Y."/>
        </authorList>
    </citation>
    <scope>NUCLEOTIDE SEQUENCE [LARGE SCALE GENOMIC DNA]</scope>
    <source>
        <strain evidence="2">cv. Yunnan</strain>
        <tissue evidence="1">Leaves</tissue>
    </source>
</reference>
<protein>
    <submittedName>
        <fullName evidence="1">Uncharacterized protein</fullName>
    </submittedName>
</protein>
<sequence>MKGNAKVKFKPPPPPSPPPSSSPRSVKINNHAINNGEFTNFQLILSLLRGFQRQFFKLLLMPALLSPTTTTSPIYRSTDTRLPRFSQYTVQKANPNPRAPKAVDF</sequence>
<evidence type="ECO:0000313" key="1">
    <source>
        <dbReference type="EMBL" id="KAI3796037.1"/>
    </source>
</evidence>
<keyword evidence="2" id="KW-1185">Reference proteome</keyword>
<gene>
    <name evidence="1" type="ORF">L1987_38698</name>
</gene>
<name>A0ACB9HK84_9ASTR</name>
<reference evidence="2" key="1">
    <citation type="journal article" date="2022" name="Mol. Ecol. Resour.">
        <title>The genomes of chicory, endive, great burdock and yacon provide insights into Asteraceae palaeo-polyploidization history and plant inulin production.</title>
        <authorList>
            <person name="Fan W."/>
            <person name="Wang S."/>
            <person name="Wang H."/>
            <person name="Wang A."/>
            <person name="Jiang F."/>
            <person name="Liu H."/>
            <person name="Zhao H."/>
            <person name="Xu D."/>
            <person name="Zhang Y."/>
        </authorList>
    </citation>
    <scope>NUCLEOTIDE SEQUENCE [LARGE SCALE GENOMIC DNA]</scope>
    <source>
        <strain evidence="2">cv. Yunnan</strain>
    </source>
</reference>
<organism evidence="1 2">
    <name type="scientific">Smallanthus sonchifolius</name>
    <dbReference type="NCBI Taxonomy" id="185202"/>
    <lineage>
        <taxon>Eukaryota</taxon>
        <taxon>Viridiplantae</taxon>
        <taxon>Streptophyta</taxon>
        <taxon>Embryophyta</taxon>
        <taxon>Tracheophyta</taxon>
        <taxon>Spermatophyta</taxon>
        <taxon>Magnoliopsida</taxon>
        <taxon>eudicotyledons</taxon>
        <taxon>Gunneridae</taxon>
        <taxon>Pentapetalae</taxon>
        <taxon>asterids</taxon>
        <taxon>campanulids</taxon>
        <taxon>Asterales</taxon>
        <taxon>Asteraceae</taxon>
        <taxon>Asteroideae</taxon>
        <taxon>Heliantheae alliance</taxon>
        <taxon>Millerieae</taxon>
        <taxon>Smallanthus</taxon>
    </lineage>
</organism>
<accession>A0ACB9HK84</accession>
<dbReference type="Proteomes" id="UP001056120">
    <property type="component" value="Linkage Group LG12"/>
</dbReference>
<comment type="caution">
    <text evidence="1">The sequence shown here is derived from an EMBL/GenBank/DDBJ whole genome shotgun (WGS) entry which is preliminary data.</text>
</comment>
<evidence type="ECO:0000313" key="2">
    <source>
        <dbReference type="Proteomes" id="UP001056120"/>
    </source>
</evidence>
<dbReference type="EMBL" id="CM042029">
    <property type="protein sequence ID" value="KAI3796037.1"/>
    <property type="molecule type" value="Genomic_DNA"/>
</dbReference>